<dbReference type="AlphaFoldDB" id="A0A6A4HS39"/>
<accession>A0A6A4HS39</accession>
<organism evidence="2 3">
    <name type="scientific">Gymnopus androsaceus JB14</name>
    <dbReference type="NCBI Taxonomy" id="1447944"/>
    <lineage>
        <taxon>Eukaryota</taxon>
        <taxon>Fungi</taxon>
        <taxon>Dikarya</taxon>
        <taxon>Basidiomycota</taxon>
        <taxon>Agaricomycotina</taxon>
        <taxon>Agaricomycetes</taxon>
        <taxon>Agaricomycetidae</taxon>
        <taxon>Agaricales</taxon>
        <taxon>Marasmiineae</taxon>
        <taxon>Omphalotaceae</taxon>
        <taxon>Gymnopus</taxon>
    </lineage>
</organism>
<reference evidence="2" key="1">
    <citation type="journal article" date="2019" name="Environ. Microbiol.">
        <title>Fungal ecological strategies reflected in gene transcription - a case study of two litter decomposers.</title>
        <authorList>
            <person name="Barbi F."/>
            <person name="Kohler A."/>
            <person name="Barry K."/>
            <person name="Baskaran P."/>
            <person name="Daum C."/>
            <person name="Fauchery L."/>
            <person name="Ihrmark K."/>
            <person name="Kuo A."/>
            <person name="LaButti K."/>
            <person name="Lipzen A."/>
            <person name="Morin E."/>
            <person name="Grigoriev I.V."/>
            <person name="Henrissat B."/>
            <person name="Lindahl B."/>
            <person name="Martin F."/>
        </authorList>
    </citation>
    <scope>NUCLEOTIDE SEQUENCE</scope>
    <source>
        <strain evidence="2">JB14</strain>
    </source>
</reference>
<proteinExistence type="predicted"/>
<dbReference type="EMBL" id="ML769448">
    <property type="protein sequence ID" value="KAE9401199.1"/>
    <property type="molecule type" value="Genomic_DNA"/>
</dbReference>
<evidence type="ECO:0000256" key="1">
    <source>
        <dbReference type="SAM" id="MobiDB-lite"/>
    </source>
</evidence>
<gene>
    <name evidence="2" type="ORF">BT96DRAFT_938052</name>
</gene>
<name>A0A6A4HS39_9AGAR</name>
<feature type="compositionally biased region" description="Acidic residues" evidence="1">
    <location>
        <begin position="191"/>
        <end position="202"/>
    </location>
</feature>
<sequence length="223" mass="25726">MEYAHVEYPWYGIGIWLPQSGRREYSTEFGPEYGMQTIGLEIAQYIQKKQNGESDDDEEEEEAGPEFNLDFGKALEAAKLLEFICVNHGDLECSLDLGKVLCKFCGEIRQEQEAGKKQVRIDQFFIQNIQYTTIINGDKRSYAEVLWAYLSRIWLPQSGRREYSTEFGPEYGMQTIGLEIAQYIQKKQNGESDDDEEEEEAGPEFNLDFGKLLKQQSFLSSFV</sequence>
<protein>
    <submittedName>
        <fullName evidence="2">Uncharacterized protein</fullName>
    </submittedName>
</protein>
<evidence type="ECO:0000313" key="3">
    <source>
        <dbReference type="Proteomes" id="UP000799118"/>
    </source>
</evidence>
<keyword evidence="3" id="KW-1185">Reference proteome</keyword>
<evidence type="ECO:0000313" key="2">
    <source>
        <dbReference type="EMBL" id="KAE9401199.1"/>
    </source>
</evidence>
<dbReference type="Proteomes" id="UP000799118">
    <property type="component" value="Unassembled WGS sequence"/>
</dbReference>
<feature type="region of interest" description="Disordered" evidence="1">
    <location>
        <begin position="186"/>
        <end position="207"/>
    </location>
</feature>